<dbReference type="InterPro" id="IPR006094">
    <property type="entry name" value="Oxid_FAD_bind_N"/>
</dbReference>
<keyword evidence="5" id="KW-0274">FAD</keyword>
<gene>
    <name evidence="9" type="ORF">V8G54_000818</name>
</gene>
<dbReference type="GO" id="GO:0071949">
    <property type="term" value="F:FAD binding"/>
    <property type="evidence" value="ECO:0007669"/>
    <property type="project" value="InterPro"/>
</dbReference>
<dbReference type="Gene3D" id="3.30.465.10">
    <property type="match status" value="1"/>
</dbReference>
<sequence>MRIRSGGHDYDGLSYVAKAPFSILDMFMLRSVKVNVQDQTVWVDSGSTIGELYYGIAEKSKILGFLAGVCHSVGVGGHFSGGGYGNMMRRFGISVDHILDALIVDAEGRVLNRKGMGEDLFWAIRGGGGASFGWGHCFMENQVGSRASCCNGASDIVHQWQYVANKIHDGLFIRVVLSPVTRMGKKTIRAKFNALFLGNAQELVHVMNASFPQLGLVGEQCIQMSWINSVLFWDNFPVGTSAKALLERHGTPEKFLKKKSDYVQKPISKAALEGIWKKMMELHTLCYRTLSILSHRGSNSPFTPNLSVGAPFQSSKNTGRLRQISAGRSRSRRSGQKGRKRRDPELEKPALTLNPYGGKMSEISEKETPFPHRGGNIYKIQYSVVWKEKSEDVANRYLHAIRSLYDYMSPYMSSSPRSSYLNYRDVDIGVNGPGNSTYAQASVWGKKYFKTNFDRLVKIKSKVDPSNFFRYEQSIPSIASAHSIMSE</sequence>
<evidence type="ECO:0000256" key="7">
    <source>
        <dbReference type="SAM" id="MobiDB-lite"/>
    </source>
</evidence>
<comment type="similarity">
    <text evidence="2">Belongs to the oxygen-dependent FAD-linked oxidoreductase family.</text>
</comment>
<keyword evidence="10" id="KW-1185">Reference proteome</keyword>
<evidence type="ECO:0000256" key="4">
    <source>
        <dbReference type="ARBA" id="ARBA00022729"/>
    </source>
</evidence>
<feature type="compositionally biased region" description="Basic residues" evidence="7">
    <location>
        <begin position="329"/>
        <end position="341"/>
    </location>
</feature>
<dbReference type="Gene3D" id="3.40.462.20">
    <property type="match status" value="2"/>
</dbReference>
<evidence type="ECO:0000313" key="9">
    <source>
        <dbReference type="EMBL" id="WVZ22274.1"/>
    </source>
</evidence>
<dbReference type="InterPro" id="IPR012951">
    <property type="entry name" value="BBE"/>
</dbReference>
<evidence type="ECO:0000256" key="1">
    <source>
        <dbReference type="ARBA" id="ARBA00001974"/>
    </source>
</evidence>
<evidence type="ECO:0000259" key="8">
    <source>
        <dbReference type="PROSITE" id="PS51387"/>
    </source>
</evidence>
<proteinExistence type="inferred from homology"/>
<dbReference type="PROSITE" id="PS51387">
    <property type="entry name" value="FAD_PCMH"/>
    <property type="match status" value="1"/>
</dbReference>
<dbReference type="GO" id="GO:0016491">
    <property type="term" value="F:oxidoreductase activity"/>
    <property type="evidence" value="ECO:0007669"/>
    <property type="project" value="InterPro"/>
</dbReference>
<dbReference type="InterPro" id="IPR016169">
    <property type="entry name" value="FAD-bd_PCMH_sub2"/>
</dbReference>
<comment type="cofactor">
    <cofactor evidence="1">
        <name>FAD</name>
        <dbReference type="ChEBI" id="CHEBI:57692"/>
    </cofactor>
</comment>
<feature type="domain" description="FAD-binding PCMH-type" evidence="8">
    <location>
        <begin position="1"/>
        <end position="133"/>
    </location>
</feature>
<dbReference type="InterPro" id="IPR016166">
    <property type="entry name" value="FAD-bd_PCMH"/>
</dbReference>
<keyword evidence="4" id="KW-0732">Signal</keyword>
<protein>
    <recommendedName>
        <fullName evidence="8">FAD-binding PCMH-type domain-containing protein</fullName>
    </recommendedName>
</protein>
<name>A0AAQ3P692_VIGMU</name>
<keyword evidence="3" id="KW-0285">Flavoprotein</keyword>
<dbReference type="InterPro" id="IPR036318">
    <property type="entry name" value="FAD-bd_PCMH-like_sf"/>
</dbReference>
<dbReference type="InterPro" id="IPR016167">
    <property type="entry name" value="FAD-bd_PCMH_sub1"/>
</dbReference>
<organism evidence="9 10">
    <name type="scientific">Vigna mungo</name>
    <name type="common">Black gram</name>
    <name type="synonym">Phaseolus mungo</name>
    <dbReference type="NCBI Taxonomy" id="3915"/>
    <lineage>
        <taxon>Eukaryota</taxon>
        <taxon>Viridiplantae</taxon>
        <taxon>Streptophyta</taxon>
        <taxon>Embryophyta</taxon>
        <taxon>Tracheophyta</taxon>
        <taxon>Spermatophyta</taxon>
        <taxon>Magnoliopsida</taxon>
        <taxon>eudicotyledons</taxon>
        <taxon>Gunneridae</taxon>
        <taxon>Pentapetalae</taxon>
        <taxon>rosids</taxon>
        <taxon>fabids</taxon>
        <taxon>Fabales</taxon>
        <taxon>Fabaceae</taxon>
        <taxon>Papilionoideae</taxon>
        <taxon>50 kb inversion clade</taxon>
        <taxon>NPAAA clade</taxon>
        <taxon>indigoferoid/millettioid clade</taxon>
        <taxon>Phaseoleae</taxon>
        <taxon>Vigna</taxon>
    </lineage>
</organism>
<accession>A0AAQ3P692</accession>
<feature type="compositionally biased region" description="Polar residues" evidence="7">
    <location>
        <begin position="304"/>
        <end position="320"/>
    </location>
</feature>
<dbReference type="Pfam" id="PF08031">
    <property type="entry name" value="BBE"/>
    <property type="match status" value="1"/>
</dbReference>
<evidence type="ECO:0000313" key="10">
    <source>
        <dbReference type="Proteomes" id="UP001374535"/>
    </source>
</evidence>
<dbReference type="Pfam" id="PF01565">
    <property type="entry name" value="FAD_binding_4"/>
    <property type="match status" value="1"/>
</dbReference>
<dbReference type="EMBL" id="CP144700">
    <property type="protein sequence ID" value="WVZ22274.1"/>
    <property type="molecule type" value="Genomic_DNA"/>
</dbReference>
<keyword evidence="6" id="KW-0325">Glycoprotein</keyword>
<dbReference type="AlphaFoldDB" id="A0AAQ3P692"/>
<dbReference type="SUPFAM" id="SSF56176">
    <property type="entry name" value="FAD-binding/transporter-associated domain-like"/>
    <property type="match status" value="1"/>
</dbReference>
<dbReference type="Gene3D" id="3.30.43.10">
    <property type="entry name" value="Uridine Diphospho-n-acetylenolpyruvylglucosamine Reductase, domain 2"/>
    <property type="match status" value="1"/>
</dbReference>
<feature type="region of interest" description="Disordered" evidence="7">
    <location>
        <begin position="304"/>
        <end position="353"/>
    </location>
</feature>
<reference evidence="9 10" key="1">
    <citation type="journal article" date="2023" name="Life. Sci Alliance">
        <title>Evolutionary insights into 3D genome organization and epigenetic landscape of Vigna mungo.</title>
        <authorList>
            <person name="Junaid A."/>
            <person name="Singh B."/>
            <person name="Bhatia S."/>
        </authorList>
    </citation>
    <scope>NUCLEOTIDE SEQUENCE [LARGE SCALE GENOMIC DNA]</scope>
    <source>
        <strain evidence="9">Urdbean</strain>
    </source>
</reference>
<evidence type="ECO:0000256" key="5">
    <source>
        <dbReference type="ARBA" id="ARBA00022827"/>
    </source>
</evidence>
<evidence type="ECO:0000256" key="2">
    <source>
        <dbReference type="ARBA" id="ARBA00005466"/>
    </source>
</evidence>
<dbReference type="Proteomes" id="UP001374535">
    <property type="component" value="Chromosome 1"/>
</dbReference>
<evidence type="ECO:0000256" key="6">
    <source>
        <dbReference type="ARBA" id="ARBA00023180"/>
    </source>
</evidence>
<dbReference type="PANTHER" id="PTHR32448">
    <property type="entry name" value="OS08G0158400 PROTEIN"/>
    <property type="match status" value="1"/>
</dbReference>
<evidence type="ECO:0000256" key="3">
    <source>
        <dbReference type="ARBA" id="ARBA00022630"/>
    </source>
</evidence>